<organism evidence="1 2">
    <name type="scientific">Actinoallomurus acaciae</name>
    <dbReference type="NCBI Taxonomy" id="502577"/>
    <lineage>
        <taxon>Bacteria</taxon>
        <taxon>Bacillati</taxon>
        <taxon>Actinomycetota</taxon>
        <taxon>Actinomycetes</taxon>
        <taxon>Streptosporangiales</taxon>
        <taxon>Thermomonosporaceae</taxon>
        <taxon>Actinoallomurus</taxon>
    </lineage>
</organism>
<dbReference type="RefSeq" id="WP_378207022.1">
    <property type="nucleotide sequence ID" value="NZ_JBHLZP010000203.1"/>
</dbReference>
<evidence type="ECO:0000313" key="2">
    <source>
        <dbReference type="Proteomes" id="UP001589627"/>
    </source>
</evidence>
<gene>
    <name evidence="1" type="ORF">ACFFNX_25115</name>
</gene>
<protein>
    <recommendedName>
        <fullName evidence="3">DUF4352 domain-containing protein</fullName>
    </recommendedName>
</protein>
<reference evidence="1 2" key="1">
    <citation type="submission" date="2024-09" db="EMBL/GenBank/DDBJ databases">
        <authorList>
            <person name="Sun Q."/>
            <person name="Mori K."/>
        </authorList>
    </citation>
    <scope>NUCLEOTIDE SEQUENCE [LARGE SCALE GENOMIC DNA]</scope>
    <source>
        <strain evidence="1 2">TBRC 0563</strain>
    </source>
</reference>
<comment type="caution">
    <text evidence="1">The sequence shown here is derived from an EMBL/GenBank/DDBJ whole genome shotgun (WGS) entry which is preliminary data.</text>
</comment>
<name>A0ABV5YKB5_9ACTN</name>
<dbReference type="EMBL" id="JBHLZP010000203">
    <property type="protein sequence ID" value="MFB9835468.1"/>
    <property type="molecule type" value="Genomic_DNA"/>
</dbReference>
<sequence>MPGPISRRSLFPVAVAAVAVMVPVTGCDGAKHLVKAKPTPGTSAHPLALGQAHVVDWGSGGRKIEVSPLKVERGRIGDLADYDLKAADKKMTPYYVRIRFRNAGRAPLESTELDGSLHVALQDTAGRPLHSLMLFDLFGGGRLPCKTTKSTANWPVGAALESCTIFLGDPAATPATLLYSVPVISGLVAADALVWWKVTAA</sequence>
<proteinExistence type="predicted"/>
<keyword evidence="2" id="KW-1185">Reference proteome</keyword>
<evidence type="ECO:0000313" key="1">
    <source>
        <dbReference type="EMBL" id="MFB9835468.1"/>
    </source>
</evidence>
<accession>A0ABV5YKB5</accession>
<evidence type="ECO:0008006" key="3">
    <source>
        <dbReference type="Google" id="ProtNLM"/>
    </source>
</evidence>
<dbReference type="Proteomes" id="UP001589627">
    <property type="component" value="Unassembled WGS sequence"/>
</dbReference>